<accession>A0A563DG42</accession>
<dbReference type="EMBL" id="SELH01000016">
    <property type="protein sequence ID" value="TWP29097.1"/>
    <property type="molecule type" value="Genomic_DNA"/>
</dbReference>
<proteinExistence type="predicted"/>
<organism evidence="1 2">
    <name type="scientific">Apibacter muscae</name>
    <dbReference type="NCBI Taxonomy" id="2509004"/>
    <lineage>
        <taxon>Bacteria</taxon>
        <taxon>Pseudomonadati</taxon>
        <taxon>Bacteroidota</taxon>
        <taxon>Flavobacteriia</taxon>
        <taxon>Flavobacteriales</taxon>
        <taxon>Weeksellaceae</taxon>
        <taxon>Apibacter</taxon>
    </lineage>
</organism>
<reference evidence="1 2" key="1">
    <citation type="submission" date="2019-02" db="EMBL/GenBank/DDBJ databases">
        <title>Apibacter muscae sp. nov.: a novel member of the house fly microbiota.</title>
        <authorList>
            <person name="Park R."/>
        </authorList>
    </citation>
    <scope>NUCLEOTIDE SEQUENCE [LARGE SCALE GENOMIC DNA]</scope>
    <source>
        <strain evidence="1 2">AL1</strain>
    </source>
</reference>
<dbReference type="Proteomes" id="UP000319499">
    <property type="component" value="Unassembled WGS sequence"/>
</dbReference>
<evidence type="ECO:0000313" key="1">
    <source>
        <dbReference type="EMBL" id="TWP29097.1"/>
    </source>
</evidence>
<name>A0A563DG42_9FLAO</name>
<dbReference type="OrthoDB" id="1186753at2"/>
<dbReference type="AlphaFoldDB" id="A0A563DG42"/>
<keyword evidence="2" id="KW-1185">Reference proteome</keyword>
<evidence type="ECO:0000313" key="2">
    <source>
        <dbReference type="Proteomes" id="UP000319499"/>
    </source>
</evidence>
<sequence>MNSKIVESTEKLAKDNIIINSYKDFYSGKGYFLTKNLLLGGSKKPFFFPIKSSFEKWWSSGELNIVQKKYILLLSGVNEYNVNKNAYDSIKKGYDKWNSNYLVVIYGGNKGWACNLFVGEALFFAGINTVVSGKYLSAKQIWNGESSRMKLIDKKNLLAGDIAAFGGTHVEIVTKVHRGQLFFDDDFCSRGAGRGTTDFGTEKCEGMFGDTREIENSNIRFLRAQ</sequence>
<comment type="caution">
    <text evidence="1">The sequence shown here is derived from an EMBL/GenBank/DDBJ whole genome shotgun (WGS) entry which is preliminary data.</text>
</comment>
<gene>
    <name evidence="1" type="ORF">ETU09_04445</name>
</gene>
<dbReference type="RefSeq" id="WP_146292127.1">
    <property type="nucleotide sequence ID" value="NZ_SELH01000016.1"/>
</dbReference>
<protein>
    <submittedName>
        <fullName evidence="1">Uncharacterized protein</fullName>
    </submittedName>
</protein>